<protein>
    <submittedName>
        <fullName evidence="3">Uncharacterized protein</fullName>
    </submittedName>
</protein>
<name>A0A0G4MH62_VERLO</name>
<feature type="region of interest" description="Disordered" evidence="2">
    <location>
        <begin position="268"/>
        <end position="320"/>
    </location>
</feature>
<dbReference type="EMBL" id="CVQH01022528">
    <property type="protein sequence ID" value="CRK33567.1"/>
    <property type="molecule type" value="Genomic_DNA"/>
</dbReference>
<evidence type="ECO:0000313" key="3">
    <source>
        <dbReference type="EMBL" id="CRK33567.1"/>
    </source>
</evidence>
<keyword evidence="1" id="KW-0175">Coiled coil</keyword>
<feature type="compositionally biased region" description="Polar residues" evidence="2">
    <location>
        <begin position="439"/>
        <end position="453"/>
    </location>
</feature>
<dbReference type="AlphaFoldDB" id="A0A0G4MH62"/>
<feature type="region of interest" description="Disordered" evidence="2">
    <location>
        <begin position="40"/>
        <end position="118"/>
    </location>
</feature>
<dbReference type="Proteomes" id="UP000044602">
    <property type="component" value="Unassembled WGS sequence"/>
</dbReference>
<evidence type="ECO:0000256" key="2">
    <source>
        <dbReference type="SAM" id="MobiDB-lite"/>
    </source>
</evidence>
<feature type="region of interest" description="Disordered" evidence="2">
    <location>
        <begin position="401"/>
        <end position="460"/>
    </location>
</feature>
<organism evidence="3 4">
    <name type="scientific">Verticillium longisporum</name>
    <name type="common">Verticillium dahliae var. longisporum</name>
    <dbReference type="NCBI Taxonomy" id="100787"/>
    <lineage>
        <taxon>Eukaryota</taxon>
        <taxon>Fungi</taxon>
        <taxon>Dikarya</taxon>
        <taxon>Ascomycota</taxon>
        <taxon>Pezizomycotina</taxon>
        <taxon>Sordariomycetes</taxon>
        <taxon>Hypocreomycetidae</taxon>
        <taxon>Glomerellales</taxon>
        <taxon>Plectosphaerellaceae</taxon>
        <taxon>Verticillium</taxon>
    </lineage>
</organism>
<evidence type="ECO:0000313" key="4">
    <source>
        <dbReference type="Proteomes" id="UP000044602"/>
    </source>
</evidence>
<gene>
    <name evidence="3" type="ORF">BN1708_006064</name>
</gene>
<feature type="compositionally biased region" description="Pro residues" evidence="2">
    <location>
        <begin position="289"/>
        <end position="298"/>
    </location>
</feature>
<sequence length="485" mass="53643">MKGLSGMLEGAYATWRSSVSQFCAPLSGCLDDKPDQIMAEKRSMRVLRDQPLPVPRPYAGRGQEPHRSGSATSSEKGHASKKSFASSVRASLSVRRRLRSSSNTAPRRPQISAPSDFRHLHSESFQFPQYSRMQSVSRRPPLPPSFRPIELSIYMPNNELSPILPHFEYPSIITAPSAARLPESRVDDFTLNRQLSYTSMSFHIPRKPTASPQTSYEESPPRVPPKSRARAYTAPNVVEMKVRIASAMNEVEKLQREIDNAIERQSLYAASSRPSTAHSMAPTEMEPMPSIPALPPAAPSFSERLSQERPRTAPSQLPVRIPRRAKTFAEASAAFITPPPSREGPEHQPPPPLPLVLRPPLRKKKSFSRVSSWLFPGGAAAAEHSRDMSFDSVTNLPRPVKGREGFYQCVSPPEGAGGRRSFDSTATVSTWTSEDEDQTAPTTTWSPGSTPLTKQHEEVPLERVSTFGKERGAKTLRRPSVGMAF</sequence>
<feature type="coiled-coil region" evidence="1">
    <location>
        <begin position="237"/>
        <end position="264"/>
    </location>
</feature>
<evidence type="ECO:0000256" key="1">
    <source>
        <dbReference type="SAM" id="Coils"/>
    </source>
</evidence>
<reference evidence="4" key="1">
    <citation type="submission" date="2015-05" db="EMBL/GenBank/DDBJ databases">
        <authorList>
            <person name="Fogelqvist Johan"/>
        </authorList>
    </citation>
    <scope>NUCLEOTIDE SEQUENCE [LARGE SCALE GENOMIC DNA]</scope>
</reference>
<keyword evidence="4" id="KW-1185">Reference proteome</keyword>
<dbReference type="STRING" id="100787.A0A0G4MH62"/>
<feature type="compositionally biased region" description="Polar residues" evidence="2">
    <location>
        <begin position="268"/>
        <end position="278"/>
    </location>
</feature>
<accession>A0A0G4MH62</accession>
<feature type="region of interest" description="Disordered" evidence="2">
    <location>
        <begin position="203"/>
        <end position="228"/>
    </location>
</feature>
<feature type="compositionally biased region" description="Polar residues" evidence="2">
    <location>
        <begin position="423"/>
        <end position="432"/>
    </location>
</feature>
<proteinExistence type="predicted"/>